<proteinExistence type="predicted"/>
<name>A0A061FGM2_THECC</name>
<dbReference type="HOGENOM" id="CLU_2255093_0_0_1"/>
<keyword evidence="2" id="KW-1185">Reference proteome</keyword>
<accession>A0A061FGM2</accession>
<dbReference type="InParanoid" id="A0A061FGM2"/>
<dbReference type="AlphaFoldDB" id="A0A061FGM2"/>
<reference evidence="1 2" key="1">
    <citation type="journal article" date="2013" name="Genome Biol.">
        <title>The genome sequence of the most widely cultivated cacao type and its use to identify candidate genes regulating pod color.</title>
        <authorList>
            <person name="Motamayor J.C."/>
            <person name="Mockaitis K."/>
            <person name="Schmutz J."/>
            <person name="Haiminen N."/>
            <person name="Iii D.L."/>
            <person name="Cornejo O."/>
            <person name="Findley S.D."/>
            <person name="Zheng P."/>
            <person name="Utro F."/>
            <person name="Royaert S."/>
            <person name="Saski C."/>
            <person name="Jenkins J."/>
            <person name="Podicheti R."/>
            <person name="Zhao M."/>
            <person name="Scheffler B.E."/>
            <person name="Stack J.C."/>
            <person name="Feltus F.A."/>
            <person name="Mustiga G.M."/>
            <person name="Amores F."/>
            <person name="Phillips W."/>
            <person name="Marelli J.P."/>
            <person name="May G.D."/>
            <person name="Shapiro H."/>
            <person name="Ma J."/>
            <person name="Bustamante C.D."/>
            <person name="Schnell R.J."/>
            <person name="Main D."/>
            <person name="Gilbert D."/>
            <person name="Parida L."/>
            <person name="Kuhn D.N."/>
        </authorList>
    </citation>
    <scope>NUCLEOTIDE SEQUENCE [LARGE SCALE GENOMIC DNA]</scope>
    <source>
        <strain evidence="2">cv. Matina 1-6</strain>
    </source>
</reference>
<dbReference type="Proteomes" id="UP000026915">
    <property type="component" value="Chromosome 8"/>
</dbReference>
<evidence type="ECO:0000313" key="2">
    <source>
        <dbReference type="Proteomes" id="UP000026915"/>
    </source>
</evidence>
<dbReference type="Gramene" id="EOY16495">
    <property type="protein sequence ID" value="EOY16495"/>
    <property type="gene ID" value="TCM_035281"/>
</dbReference>
<organism evidence="1 2">
    <name type="scientific">Theobroma cacao</name>
    <name type="common">Cacao</name>
    <name type="synonym">Cocoa</name>
    <dbReference type="NCBI Taxonomy" id="3641"/>
    <lineage>
        <taxon>Eukaryota</taxon>
        <taxon>Viridiplantae</taxon>
        <taxon>Streptophyta</taxon>
        <taxon>Embryophyta</taxon>
        <taxon>Tracheophyta</taxon>
        <taxon>Spermatophyta</taxon>
        <taxon>Magnoliopsida</taxon>
        <taxon>eudicotyledons</taxon>
        <taxon>Gunneridae</taxon>
        <taxon>Pentapetalae</taxon>
        <taxon>rosids</taxon>
        <taxon>malvids</taxon>
        <taxon>Malvales</taxon>
        <taxon>Malvaceae</taxon>
        <taxon>Byttnerioideae</taxon>
        <taxon>Theobroma</taxon>
    </lineage>
</organism>
<dbReference type="EMBL" id="CM001886">
    <property type="protein sequence ID" value="EOY16495.1"/>
    <property type="molecule type" value="Genomic_DNA"/>
</dbReference>
<sequence length="104" mass="12278">MLLHFCGILMSRYYIFFSCNHFSLFSLCLSARMDKKIIEIKESAMESERPVECGIKKKKKEKRCRVPPIRGRVKRKIFALLLKKLKLASLYFIRHHLISNSNNS</sequence>
<protein>
    <submittedName>
        <fullName evidence="1">Uncharacterized protein</fullName>
    </submittedName>
</protein>
<gene>
    <name evidence="1" type="ORF">TCM_035281</name>
</gene>
<evidence type="ECO:0000313" key="1">
    <source>
        <dbReference type="EMBL" id="EOY16495.1"/>
    </source>
</evidence>